<gene>
    <name evidence="8" type="ORF">HNR73_005793</name>
</gene>
<keyword evidence="5" id="KW-1015">Disulfide bond</keyword>
<dbReference type="GO" id="GO:0005975">
    <property type="term" value="P:carbohydrate metabolic process"/>
    <property type="evidence" value="ECO:0007669"/>
    <property type="project" value="UniProtKB-ARBA"/>
</dbReference>
<dbReference type="AlphaFoldDB" id="A0A841FSX9"/>
<dbReference type="PRINTS" id="PR00861">
    <property type="entry name" value="ALYTICPTASE"/>
</dbReference>
<dbReference type="InterPro" id="IPR043504">
    <property type="entry name" value="Peptidase_S1_PA_chymotrypsin"/>
</dbReference>
<evidence type="ECO:0000256" key="1">
    <source>
        <dbReference type="ARBA" id="ARBA00007664"/>
    </source>
</evidence>
<dbReference type="Proteomes" id="UP000548476">
    <property type="component" value="Unassembled WGS sequence"/>
</dbReference>
<dbReference type="Gene3D" id="2.10.10.20">
    <property type="entry name" value="Carbohydrate-binding module superfamily 5/12"/>
    <property type="match status" value="1"/>
</dbReference>
<dbReference type="PROSITE" id="PS00134">
    <property type="entry name" value="TRYPSIN_HIS"/>
    <property type="match status" value="1"/>
</dbReference>
<keyword evidence="7" id="KW-0732">Signal</keyword>
<sequence>MRILRTIACGVLLAGALSLPAQAAAAEPPVADPVAEGVADAYGLSVDDARDLLAAQADSLRLLASLPEGVTADGAGQWLDDTGAANVAVTTPAAAAAAESAGVHAVLVERDHDDLARLEARVEALIPADGTGIDGWGPDPVTNRISVQINTKAANESTKDFLTGLRSLGDGVAVVETDTSPHQQAGEANPGDPWWPGGESNCSMGFGATDTVGALHLLTAGHCTNDVSQPAYGQSGQTNRLGTSNAGGGRSVNAREGDMGVVAVSEPGWTLSENVNTWGGGSVAVSGATDPVVGQAVCHSGNTSHWQCGTVRRVGQTIDYGSVIIEGLATSTACSRGGDSGGAWLAGDLAVGLHSGGPSQCVSNPGPGDESIFQPVREALAKWNLTLYTGDPAPVDNDFSLSLSPSSVSVEPGGTVTVTVSTRVTNGDPQTVRLAATGLPAGVGATFAPASITSGDSATMTVTAAGAAPGTFAVTVTGDGTDVDRSAPLSLTVGGGGPGCQAPAWDQWGWYAVGDRVSHGGREWRAANSSYGVAPGSRWDWGHWTALGAC</sequence>
<reference evidence="8 9" key="1">
    <citation type="submission" date="2020-08" db="EMBL/GenBank/DDBJ databases">
        <title>Genomic Encyclopedia of Type Strains, Phase IV (KMG-IV): sequencing the most valuable type-strain genomes for metagenomic binning, comparative biology and taxonomic classification.</title>
        <authorList>
            <person name="Goeker M."/>
        </authorList>
    </citation>
    <scope>NUCLEOTIDE SEQUENCE [LARGE SCALE GENOMIC DNA]</scope>
    <source>
        <strain evidence="8 9">YIM 65646</strain>
    </source>
</reference>
<evidence type="ECO:0000256" key="2">
    <source>
        <dbReference type="ARBA" id="ARBA00022670"/>
    </source>
</evidence>
<dbReference type="CDD" id="cd21112">
    <property type="entry name" value="alphaLP-like"/>
    <property type="match status" value="1"/>
</dbReference>
<dbReference type="Gene3D" id="2.60.40.10">
    <property type="entry name" value="Immunoglobulins"/>
    <property type="match status" value="1"/>
</dbReference>
<keyword evidence="2" id="KW-0645">Protease</keyword>
<dbReference type="GO" id="GO:0006508">
    <property type="term" value="P:proteolysis"/>
    <property type="evidence" value="ECO:0007669"/>
    <property type="project" value="UniProtKB-KW"/>
</dbReference>
<dbReference type="Gene3D" id="2.40.10.10">
    <property type="entry name" value="Trypsin-like serine proteases"/>
    <property type="match status" value="2"/>
</dbReference>
<dbReference type="InterPro" id="IPR018114">
    <property type="entry name" value="TRYPSIN_HIS"/>
</dbReference>
<evidence type="ECO:0000256" key="4">
    <source>
        <dbReference type="ARBA" id="ARBA00022825"/>
    </source>
</evidence>
<evidence type="ECO:0000313" key="9">
    <source>
        <dbReference type="Proteomes" id="UP000548476"/>
    </source>
</evidence>
<feature type="compositionally biased region" description="Polar residues" evidence="6">
    <location>
        <begin position="231"/>
        <end position="244"/>
    </location>
</feature>
<dbReference type="InterPro" id="IPR033116">
    <property type="entry name" value="TRYPSIN_SER"/>
</dbReference>
<evidence type="ECO:0000256" key="5">
    <source>
        <dbReference type="ARBA" id="ARBA00023157"/>
    </source>
</evidence>
<feature type="signal peptide" evidence="7">
    <location>
        <begin position="1"/>
        <end position="23"/>
    </location>
</feature>
<dbReference type="PROSITE" id="PS00135">
    <property type="entry name" value="TRYPSIN_SER"/>
    <property type="match status" value="1"/>
</dbReference>
<protein>
    <submittedName>
        <fullName evidence="8">Streptogrisin C</fullName>
        <ecNumber evidence="8">3.4.21.-</ecNumber>
    </submittedName>
</protein>
<comment type="similarity">
    <text evidence="1">Belongs to the peptidase S1 family.</text>
</comment>
<proteinExistence type="inferred from homology"/>
<name>A0A841FSX9_9ACTN</name>
<evidence type="ECO:0000256" key="3">
    <source>
        <dbReference type="ARBA" id="ARBA00022801"/>
    </source>
</evidence>
<keyword evidence="3 8" id="KW-0378">Hydrolase</keyword>
<dbReference type="EC" id="3.4.21.-" evidence="8"/>
<organism evidence="8 9">
    <name type="scientific">Phytomonospora endophytica</name>
    <dbReference type="NCBI Taxonomy" id="714109"/>
    <lineage>
        <taxon>Bacteria</taxon>
        <taxon>Bacillati</taxon>
        <taxon>Actinomycetota</taxon>
        <taxon>Actinomycetes</taxon>
        <taxon>Micromonosporales</taxon>
        <taxon>Micromonosporaceae</taxon>
        <taxon>Phytomonospora</taxon>
    </lineage>
</organism>
<dbReference type="RefSeq" id="WP_184790721.1">
    <property type="nucleotide sequence ID" value="NZ_BONT01000066.1"/>
</dbReference>
<dbReference type="InterPro" id="IPR009003">
    <property type="entry name" value="Peptidase_S1_PA"/>
</dbReference>
<evidence type="ECO:0000313" key="8">
    <source>
        <dbReference type="EMBL" id="MBB6037913.1"/>
    </source>
</evidence>
<dbReference type="InterPro" id="IPR013783">
    <property type="entry name" value="Ig-like_fold"/>
</dbReference>
<dbReference type="GO" id="GO:0004252">
    <property type="term" value="F:serine-type endopeptidase activity"/>
    <property type="evidence" value="ECO:0007669"/>
    <property type="project" value="InterPro"/>
</dbReference>
<dbReference type="InterPro" id="IPR001316">
    <property type="entry name" value="Pept_S1A_streptogrisin"/>
</dbReference>
<comment type="caution">
    <text evidence="8">The sequence shown here is derived from an EMBL/GenBank/DDBJ whole genome shotgun (WGS) entry which is preliminary data.</text>
</comment>
<keyword evidence="4" id="KW-0720">Serine protease</keyword>
<dbReference type="EMBL" id="JACHGT010000014">
    <property type="protein sequence ID" value="MBB6037913.1"/>
    <property type="molecule type" value="Genomic_DNA"/>
</dbReference>
<feature type="region of interest" description="Disordered" evidence="6">
    <location>
        <begin position="231"/>
        <end position="254"/>
    </location>
</feature>
<dbReference type="InterPro" id="IPR035070">
    <property type="entry name" value="Streptogrisin_prodomain"/>
</dbReference>
<accession>A0A841FSX9</accession>
<feature type="chain" id="PRO_5039189505" evidence="7">
    <location>
        <begin position="24"/>
        <end position="550"/>
    </location>
</feature>
<evidence type="ECO:0000256" key="7">
    <source>
        <dbReference type="SAM" id="SignalP"/>
    </source>
</evidence>
<dbReference type="SUPFAM" id="SSF50494">
    <property type="entry name" value="Trypsin-like serine proteases"/>
    <property type="match status" value="1"/>
</dbReference>
<evidence type="ECO:0000256" key="6">
    <source>
        <dbReference type="SAM" id="MobiDB-lite"/>
    </source>
</evidence>
<keyword evidence="9" id="KW-1185">Reference proteome</keyword>
<dbReference type="Gene3D" id="3.30.300.50">
    <property type="match status" value="1"/>
</dbReference>